<sequence>MLIFFIVLYVLTGVQGKAFPSRYKRDYEASYHYIPVEEGIVQLPARYSPENLPNYQDYVPGYIQANGHDWSAYYHQPMVPQPIQDPYSNANERHKMKAEHTWHFIDQNHFPVTQYLDGRYLESDVETPNVIEALVKKEVIEKHGTEYDNPIVVEALVKRGHTDHENGENPAINEFLTIKENPIKYKYDGNTIVMDSIIKRPDVYEYKNKFSNLDLLTEKRKPSVSYDPDKILSAPYDASELSVVLDSKRKKDKAVMVESSTSYYKPIKEKPIKEKPIKEKPIKEKPIKEKPIKEKPIKEKPIKRSLLKRSLLREAY</sequence>
<proteinExistence type="predicted"/>
<protein>
    <submittedName>
        <fullName evidence="3">Uncharacterized protein</fullName>
    </submittedName>
</protein>
<gene>
    <name evidence="3" type="ORF">HNY73_006388</name>
</gene>
<organism evidence="3 4">
    <name type="scientific">Argiope bruennichi</name>
    <name type="common">Wasp spider</name>
    <name type="synonym">Aranea bruennichi</name>
    <dbReference type="NCBI Taxonomy" id="94029"/>
    <lineage>
        <taxon>Eukaryota</taxon>
        <taxon>Metazoa</taxon>
        <taxon>Ecdysozoa</taxon>
        <taxon>Arthropoda</taxon>
        <taxon>Chelicerata</taxon>
        <taxon>Arachnida</taxon>
        <taxon>Araneae</taxon>
        <taxon>Araneomorphae</taxon>
        <taxon>Entelegynae</taxon>
        <taxon>Araneoidea</taxon>
        <taxon>Araneidae</taxon>
        <taxon>Argiope</taxon>
    </lineage>
</organism>
<dbReference type="EMBL" id="JABXBU010000011">
    <property type="protein sequence ID" value="KAF8791541.1"/>
    <property type="molecule type" value="Genomic_DNA"/>
</dbReference>
<reference evidence="3" key="1">
    <citation type="journal article" date="2020" name="bioRxiv">
        <title>Chromosome-level reference genome of the European wasp spider Argiope bruennichi: a resource for studies on range expansion and evolutionary adaptation.</title>
        <authorList>
            <person name="Sheffer M.M."/>
            <person name="Hoppe A."/>
            <person name="Krehenwinkel H."/>
            <person name="Uhl G."/>
            <person name="Kuss A.W."/>
            <person name="Jensen L."/>
            <person name="Jensen C."/>
            <person name="Gillespie R.G."/>
            <person name="Hoff K.J."/>
            <person name="Prost S."/>
        </authorList>
    </citation>
    <scope>NUCLEOTIDE SEQUENCE</scope>
</reference>
<dbReference type="Proteomes" id="UP000807504">
    <property type="component" value="Unassembled WGS sequence"/>
</dbReference>
<reference evidence="3" key="2">
    <citation type="submission" date="2020-06" db="EMBL/GenBank/DDBJ databases">
        <authorList>
            <person name="Sheffer M."/>
        </authorList>
    </citation>
    <scope>NUCLEOTIDE SEQUENCE</scope>
</reference>
<feature type="region of interest" description="Disordered" evidence="1">
    <location>
        <begin position="274"/>
        <end position="301"/>
    </location>
</feature>
<name>A0A8T0FKL1_ARGBR</name>
<keyword evidence="4" id="KW-1185">Reference proteome</keyword>
<accession>A0A8T0FKL1</accession>
<evidence type="ECO:0000256" key="2">
    <source>
        <dbReference type="SAM" id="SignalP"/>
    </source>
</evidence>
<feature type="signal peptide" evidence="2">
    <location>
        <begin position="1"/>
        <end position="16"/>
    </location>
</feature>
<comment type="caution">
    <text evidence="3">The sequence shown here is derived from an EMBL/GenBank/DDBJ whole genome shotgun (WGS) entry which is preliminary data.</text>
</comment>
<feature type="chain" id="PRO_5035746086" evidence="2">
    <location>
        <begin position="17"/>
        <end position="316"/>
    </location>
</feature>
<evidence type="ECO:0000256" key="1">
    <source>
        <dbReference type="SAM" id="MobiDB-lite"/>
    </source>
</evidence>
<keyword evidence="2" id="KW-0732">Signal</keyword>
<evidence type="ECO:0000313" key="4">
    <source>
        <dbReference type="Proteomes" id="UP000807504"/>
    </source>
</evidence>
<evidence type="ECO:0000313" key="3">
    <source>
        <dbReference type="EMBL" id="KAF8791541.1"/>
    </source>
</evidence>
<dbReference type="AlphaFoldDB" id="A0A8T0FKL1"/>